<dbReference type="AlphaFoldDB" id="A0A7S3LKM3"/>
<feature type="region of interest" description="Disordered" evidence="1">
    <location>
        <begin position="530"/>
        <end position="554"/>
    </location>
</feature>
<evidence type="ECO:0000259" key="2">
    <source>
        <dbReference type="PROSITE" id="PS50105"/>
    </source>
</evidence>
<feature type="region of interest" description="Disordered" evidence="1">
    <location>
        <begin position="263"/>
        <end position="297"/>
    </location>
</feature>
<dbReference type="PROSITE" id="PS50105">
    <property type="entry name" value="SAM_DOMAIN"/>
    <property type="match status" value="1"/>
</dbReference>
<feature type="compositionally biased region" description="Acidic residues" evidence="1">
    <location>
        <begin position="13"/>
        <end position="24"/>
    </location>
</feature>
<evidence type="ECO:0000313" key="3">
    <source>
        <dbReference type="EMBL" id="CAE0432977.1"/>
    </source>
</evidence>
<protein>
    <recommendedName>
        <fullName evidence="2">SAM domain-containing protein</fullName>
    </recommendedName>
</protein>
<name>A0A7S3LKM3_9STRA</name>
<reference evidence="3" key="1">
    <citation type="submission" date="2021-01" db="EMBL/GenBank/DDBJ databases">
        <authorList>
            <person name="Corre E."/>
            <person name="Pelletier E."/>
            <person name="Niang G."/>
            <person name="Scheremetjew M."/>
            <person name="Finn R."/>
            <person name="Kale V."/>
            <person name="Holt S."/>
            <person name="Cochrane G."/>
            <person name="Meng A."/>
            <person name="Brown T."/>
            <person name="Cohen L."/>
        </authorList>
    </citation>
    <scope>NUCLEOTIDE SEQUENCE</scope>
    <source>
        <strain evidence="3">GSBS06</strain>
    </source>
</reference>
<feature type="domain" description="SAM" evidence="2">
    <location>
        <begin position="295"/>
        <end position="366"/>
    </location>
</feature>
<feature type="compositionally biased region" description="Polar residues" evidence="1">
    <location>
        <begin position="276"/>
        <end position="287"/>
    </location>
</feature>
<accession>A0A7S3LKM3</accession>
<dbReference type="CDD" id="cd09487">
    <property type="entry name" value="SAM_superfamily"/>
    <property type="match status" value="1"/>
</dbReference>
<proteinExistence type="predicted"/>
<sequence>MDEDDVDDFLMNEFDNDAGLEGETEGQRVVEEKKPGSNYYPVLSAKEDKLESEDLGYPDKSGETDFSTANKILDSYNDLDLKQNLPEEPKFNTTSNSEADIKYPNLKDLLQDENDPFRKEANNDKCRKQPDYADANISDQKMQQVGMKNIVNLESKTDDGKAQANMESQPSEVDHQKRLYHAWNNALVAAGFTDSAANAYSRLFSHLLIDQVKAETITEKFLTSVGVLNKRHRSDLLRLFKKLKTMKRNGSAKVHKNSNTIIKVPGDESTLDMTGEPQSVESGASNSDSDDSQSKGNNLVSSWCEAMIQQGIPVDAAKKYAEAFAEYDVDNTFIASISDQNLKENGILNPQHRELLISLVNRLVKDSKGEKMHMEDIHVDDNTSEDTESTYMDPDEVFPTDFLASCWYGAMIDRGLTHTWAKQYAQTLSDNQIGENNAAMVDDDTLKAFGVSKPEHRKFILELMDSLIKESKKQVQEENNMTVDWESQVEKERQEVEAEIKEILSRQNHFEQQLAAIFSGNTERQKKLRAKRAEERIRRDEARNEARRERALKRAQSEIERLQKEFNTKLRD</sequence>
<feature type="compositionally biased region" description="Basic and acidic residues" evidence="1">
    <location>
        <begin position="531"/>
        <end position="549"/>
    </location>
</feature>
<feature type="region of interest" description="Disordered" evidence="1">
    <location>
        <begin position="13"/>
        <end position="65"/>
    </location>
</feature>
<dbReference type="EMBL" id="HBIN01004659">
    <property type="protein sequence ID" value="CAE0432977.1"/>
    <property type="molecule type" value="Transcribed_RNA"/>
</dbReference>
<dbReference type="SUPFAM" id="SSF47769">
    <property type="entry name" value="SAM/Pointed domain"/>
    <property type="match status" value="2"/>
</dbReference>
<dbReference type="Gene3D" id="1.10.150.50">
    <property type="entry name" value="Transcription Factor, Ets-1"/>
    <property type="match status" value="1"/>
</dbReference>
<dbReference type="InterPro" id="IPR013761">
    <property type="entry name" value="SAM/pointed_sf"/>
</dbReference>
<feature type="compositionally biased region" description="Basic and acidic residues" evidence="1">
    <location>
        <begin position="25"/>
        <end position="35"/>
    </location>
</feature>
<dbReference type="SMART" id="SM00454">
    <property type="entry name" value="SAM"/>
    <property type="match status" value="3"/>
</dbReference>
<evidence type="ECO:0000256" key="1">
    <source>
        <dbReference type="SAM" id="MobiDB-lite"/>
    </source>
</evidence>
<gene>
    <name evidence="3" type="ORF">ASTO00021_LOCUS3295</name>
</gene>
<dbReference type="InterPro" id="IPR001660">
    <property type="entry name" value="SAM"/>
</dbReference>
<organism evidence="3">
    <name type="scientific">Aplanochytrium stocchinoi</name>
    <dbReference type="NCBI Taxonomy" id="215587"/>
    <lineage>
        <taxon>Eukaryota</taxon>
        <taxon>Sar</taxon>
        <taxon>Stramenopiles</taxon>
        <taxon>Bigyra</taxon>
        <taxon>Labyrinthulomycetes</taxon>
        <taxon>Thraustochytrida</taxon>
        <taxon>Thraustochytriidae</taxon>
        <taxon>Aplanochytrium</taxon>
    </lineage>
</organism>